<dbReference type="AlphaFoldDB" id="A0A975SMM3"/>
<sequence length="171" mass="19354">MAKKRKLLSQFAVPLMALAILAHPAAAEESKADRGDEPTFLKRYTSGVQDLIIKGLEFVGVRYRYGGNNPEEGLDCSGFVRYVFRESLGTVLPRTARSMSEIGTQVDPRDLKPGDLVFFNTMRRTFSHVGIYVGNNQFLHAPKPGAEVRVEDMRQSYWLTRFDGARRILER</sequence>
<feature type="domain" description="NlpC/P60" evidence="5">
    <location>
        <begin position="45"/>
        <end position="169"/>
    </location>
</feature>
<keyword evidence="7" id="KW-1185">Reference proteome</keyword>
<dbReference type="PANTHER" id="PTHR47053">
    <property type="entry name" value="MUREIN DD-ENDOPEPTIDASE MEPH-RELATED"/>
    <property type="match status" value="1"/>
</dbReference>
<evidence type="ECO:0000259" key="5">
    <source>
        <dbReference type="PROSITE" id="PS51935"/>
    </source>
</evidence>
<dbReference type="KEGG" id="aiq:Azoinq_12360"/>
<dbReference type="InterPro" id="IPR051202">
    <property type="entry name" value="Peptidase_C40"/>
</dbReference>
<dbReference type="RefSeq" id="WP_216128637.1">
    <property type="nucleotide sequence ID" value="NZ_CP064782.1"/>
</dbReference>
<feature type="chain" id="PRO_5036972105" evidence="4">
    <location>
        <begin position="28"/>
        <end position="171"/>
    </location>
</feature>
<dbReference type="GO" id="GO:0008234">
    <property type="term" value="F:cysteine-type peptidase activity"/>
    <property type="evidence" value="ECO:0007669"/>
    <property type="project" value="UniProtKB-KW"/>
</dbReference>
<protein>
    <submittedName>
        <fullName evidence="6">C40 family peptidase</fullName>
    </submittedName>
</protein>
<accession>A0A975SMM3</accession>
<keyword evidence="1" id="KW-0645">Protease</keyword>
<feature type="signal peptide" evidence="4">
    <location>
        <begin position="1"/>
        <end position="27"/>
    </location>
</feature>
<evidence type="ECO:0000256" key="4">
    <source>
        <dbReference type="SAM" id="SignalP"/>
    </source>
</evidence>
<dbReference type="GO" id="GO:0006508">
    <property type="term" value="P:proteolysis"/>
    <property type="evidence" value="ECO:0007669"/>
    <property type="project" value="UniProtKB-KW"/>
</dbReference>
<evidence type="ECO:0000256" key="1">
    <source>
        <dbReference type="ARBA" id="ARBA00022670"/>
    </source>
</evidence>
<dbReference type="EMBL" id="CP064782">
    <property type="protein sequence ID" value="QWT48629.1"/>
    <property type="molecule type" value="Genomic_DNA"/>
</dbReference>
<evidence type="ECO:0000313" key="6">
    <source>
        <dbReference type="EMBL" id="QWT48629.1"/>
    </source>
</evidence>
<evidence type="ECO:0000256" key="3">
    <source>
        <dbReference type="ARBA" id="ARBA00022807"/>
    </source>
</evidence>
<dbReference type="PROSITE" id="PS51935">
    <property type="entry name" value="NLPC_P60"/>
    <property type="match status" value="1"/>
</dbReference>
<dbReference type="Proteomes" id="UP000683428">
    <property type="component" value="Chromosome"/>
</dbReference>
<gene>
    <name evidence="6" type="ORF">Azoinq_12360</name>
</gene>
<reference evidence="6" key="1">
    <citation type="submission" date="2020-11" db="EMBL/GenBank/DDBJ databases">
        <title>Azospira inquinata sp. nov.</title>
        <authorList>
            <person name="Moe W.M."/>
            <person name="Mikes M.C."/>
        </authorList>
    </citation>
    <scope>NUCLEOTIDE SEQUENCE</scope>
    <source>
        <strain evidence="6">Azo-3</strain>
    </source>
</reference>
<evidence type="ECO:0000313" key="7">
    <source>
        <dbReference type="Proteomes" id="UP000683428"/>
    </source>
</evidence>
<keyword evidence="4" id="KW-0732">Signal</keyword>
<evidence type="ECO:0000256" key="2">
    <source>
        <dbReference type="ARBA" id="ARBA00022801"/>
    </source>
</evidence>
<name>A0A975SMM3_9RHOO</name>
<organism evidence="6 7">
    <name type="scientific">Azospira inquinata</name>
    <dbReference type="NCBI Taxonomy" id="2785627"/>
    <lineage>
        <taxon>Bacteria</taxon>
        <taxon>Pseudomonadati</taxon>
        <taxon>Pseudomonadota</taxon>
        <taxon>Betaproteobacteria</taxon>
        <taxon>Rhodocyclales</taxon>
        <taxon>Rhodocyclaceae</taxon>
        <taxon>Azospira</taxon>
    </lineage>
</organism>
<dbReference type="PANTHER" id="PTHR47053:SF1">
    <property type="entry name" value="MUREIN DD-ENDOPEPTIDASE MEPH-RELATED"/>
    <property type="match status" value="1"/>
</dbReference>
<keyword evidence="2" id="KW-0378">Hydrolase</keyword>
<dbReference type="InterPro" id="IPR000064">
    <property type="entry name" value="NLP_P60_dom"/>
</dbReference>
<proteinExistence type="predicted"/>
<dbReference type="Pfam" id="PF00877">
    <property type="entry name" value="NLPC_P60"/>
    <property type="match status" value="1"/>
</dbReference>
<keyword evidence="3" id="KW-0788">Thiol protease</keyword>